<evidence type="ECO:0000256" key="3">
    <source>
        <dbReference type="ARBA" id="ARBA00022741"/>
    </source>
</evidence>
<dbReference type="OrthoDB" id="9806726at2"/>
<dbReference type="AlphaFoldDB" id="A0A512M436"/>
<dbReference type="InterPro" id="IPR003593">
    <property type="entry name" value="AAA+_ATPase"/>
</dbReference>
<dbReference type="EMBL" id="BKAG01000003">
    <property type="protein sequence ID" value="GEP41504.1"/>
    <property type="molecule type" value="Genomic_DNA"/>
</dbReference>
<protein>
    <submittedName>
        <fullName evidence="6">Chelated iron transport system membrane protein YfeB</fullName>
    </submittedName>
</protein>
<dbReference type="Proteomes" id="UP000321577">
    <property type="component" value="Unassembled WGS sequence"/>
</dbReference>
<gene>
    <name evidence="6" type="primary">yfeB</name>
    <name evidence="6" type="ORF">BGE01nite_07950</name>
</gene>
<dbReference type="InterPro" id="IPR003439">
    <property type="entry name" value="ABC_transporter-like_ATP-bd"/>
</dbReference>
<evidence type="ECO:0000313" key="6">
    <source>
        <dbReference type="EMBL" id="GEP41504.1"/>
    </source>
</evidence>
<organism evidence="6 7">
    <name type="scientific">Brevifollis gellanilyticus</name>
    <dbReference type="NCBI Taxonomy" id="748831"/>
    <lineage>
        <taxon>Bacteria</taxon>
        <taxon>Pseudomonadati</taxon>
        <taxon>Verrucomicrobiota</taxon>
        <taxon>Verrucomicrobiia</taxon>
        <taxon>Verrucomicrobiales</taxon>
        <taxon>Verrucomicrobiaceae</taxon>
    </lineage>
</organism>
<name>A0A512M436_9BACT</name>
<keyword evidence="4" id="KW-0067">ATP-binding</keyword>
<dbReference type="FunFam" id="3.40.50.300:FF:000134">
    <property type="entry name" value="Iron-enterobactin ABC transporter ATP-binding protein"/>
    <property type="match status" value="1"/>
</dbReference>
<dbReference type="CDD" id="cd03235">
    <property type="entry name" value="ABC_Metallic_Cations"/>
    <property type="match status" value="1"/>
</dbReference>
<dbReference type="Pfam" id="PF00005">
    <property type="entry name" value="ABC_tran"/>
    <property type="match status" value="1"/>
</dbReference>
<dbReference type="SUPFAM" id="SSF52540">
    <property type="entry name" value="P-loop containing nucleoside triphosphate hydrolases"/>
    <property type="match status" value="1"/>
</dbReference>
<evidence type="ECO:0000256" key="4">
    <source>
        <dbReference type="ARBA" id="ARBA00022840"/>
    </source>
</evidence>
<comment type="similarity">
    <text evidence="1">Belongs to the ABC transporter superfamily.</text>
</comment>
<keyword evidence="3" id="KW-0547">Nucleotide-binding</keyword>
<feature type="domain" description="ABC transporter" evidence="5">
    <location>
        <begin position="6"/>
        <end position="241"/>
    </location>
</feature>
<evidence type="ECO:0000256" key="2">
    <source>
        <dbReference type="ARBA" id="ARBA00022448"/>
    </source>
</evidence>
<dbReference type="Gene3D" id="3.40.50.300">
    <property type="entry name" value="P-loop containing nucleotide triphosphate hydrolases"/>
    <property type="match status" value="1"/>
</dbReference>
<proteinExistence type="inferred from homology"/>
<reference evidence="6 7" key="1">
    <citation type="submission" date="2019-07" db="EMBL/GenBank/DDBJ databases">
        <title>Whole genome shotgun sequence of Brevifollis gellanilyticus NBRC 108608.</title>
        <authorList>
            <person name="Hosoyama A."/>
            <person name="Uohara A."/>
            <person name="Ohji S."/>
            <person name="Ichikawa N."/>
        </authorList>
    </citation>
    <scope>NUCLEOTIDE SEQUENCE [LARGE SCALE GENOMIC DNA]</scope>
    <source>
        <strain evidence="6 7">NBRC 108608</strain>
    </source>
</reference>
<keyword evidence="2" id="KW-0813">Transport</keyword>
<dbReference type="InterPro" id="IPR027417">
    <property type="entry name" value="P-loop_NTPase"/>
</dbReference>
<dbReference type="GO" id="GO:0016887">
    <property type="term" value="F:ATP hydrolysis activity"/>
    <property type="evidence" value="ECO:0007669"/>
    <property type="project" value="InterPro"/>
</dbReference>
<accession>A0A512M436</accession>
<dbReference type="PROSITE" id="PS50893">
    <property type="entry name" value="ABC_TRANSPORTER_2"/>
    <property type="match status" value="1"/>
</dbReference>
<dbReference type="InterPro" id="IPR050153">
    <property type="entry name" value="Metal_Ion_Import_ABC"/>
</dbReference>
<dbReference type="PANTHER" id="PTHR42734">
    <property type="entry name" value="METAL TRANSPORT SYSTEM ATP-BINDING PROTEIN TM_0124-RELATED"/>
    <property type="match status" value="1"/>
</dbReference>
<sequence>MPSLSIDVANVTVAYPNGHTALRDASFHLHQGVIAALVGINGSGKSTLFKSLMGFVKPVAGTISIAGNTVEQARKLKLVAYVPQSEEVDWTFPVSVWDVVMMGRYGHMNFLRIASAEDKRIVNESLARVGMTDFRDRQIGELSGGQKKRVFLARALAQNGQIILLDEPFTGVDVTTEEAIIALLRSLRDEGRIILVSTHNLGSVPEFCDHVVLVNRTVLAAGPLEEVFTEDNLNRAFGGVLRQFHFEQSTIQDHDGKTVKLVTDDERPLVFGKGGHLEYKDRQGREDLVEKRQKEAGE</sequence>
<evidence type="ECO:0000256" key="1">
    <source>
        <dbReference type="ARBA" id="ARBA00005417"/>
    </source>
</evidence>
<dbReference type="PROSITE" id="PS00211">
    <property type="entry name" value="ABC_TRANSPORTER_1"/>
    <property type="match status" value="1"/>
</dbReference>
<dbReference type="InterPro" id="IPR017871">
    <property type="entry name" value="ABC_transporter-like_CS"/>
</dbReference>
<keyword evidence="7" id="KW-1185">Reference proteome</keyword>
<dbReference type="SMART" id="SM00382">
    <property type="entry name" value="AAA"/>
    <property type="match status" value="1"/>
</dbReference>
<evidence type="ECO:0000259" key="5">
    <source>
        <dbReference type="PROSITE" id="PS50893"/>
    </source>
</evidence>
<dbReference type="PANTHER" id="PTHR42734:SF5">
    <property type="entry name" value="IRON TRANSPORT SYSTEM ATP-BINDING PROTEIN HI_0361-RELATED"/>
    <property type="match status" value="1"/>
</dbReference>
<dbReference type="GO" id="GO:0005524">
    <property type="term" value="F:ATP binding"/>
    <property type="evidence" value="ECO:0007669"/>
    <property type="project" value="UniProtKB-KW"/>
</dbReference>
<dbReference type="NCBIfam" id="NF011630">
    <property type="entry name" value="PRK15056.1"/>
    <property type="match status" value="1"/>
</dbReference>
<evidence type="ECO:0000313" key="7">
    <source>
        <dbReference type="Proteomes" id="UP000321577"/>
    </source>
</evidence>
<dbReference type="RefSeq" id="WP_146848961.1">
    <property type="nucleotide sequence ID" value="NZ_BKAG01000003.1"/>
</dbReference>
<comment type="caution">
    <text evidence="6">The sequence shown here is derived from an EMBL/GenBank/DDBJ whole genome shotgun (WGS) entry which is preliminary data.</text>
</comment>